<feature type="compositionally biased region" description="Polar residues" evidence="8">
    <location>
        <begin position="230"/>
        <end position="240"/>
    </location>
</feature>
<dbReference type="GO" id="GO:0032880">
    <property type="term" value="P:regulation of protein localization"/>
    <property type="evidence" value="ECO:0007669"/>
    <property type="project" value="TreeGrafter"/>
</dbReference>
<dbReference type="GO" id="GO:0005184">
    <property type="term" value="F:neuropeptide hormone activity"/>
    <property type="evidence" value="ECO:0007669"/>
    <property type="project" value="InterPro"/>
</dbReference>
<comment type="function">
    <text evidence="4">GRF is released by the hypothalamus and acts on the adenohypophyse to stimulate the secretion of growth hormone.</text>
</comment>
<evidence type="ECO:0000256" key="4">
    <source>
        <dbReference type="ARBA" id="ARBA00037623"/>
    </source>
</evidence>
<evidence type="ECO:0000313" key="11">
    <source>
        <dbReference type="EMBL" id="KAK7809008.1"/>
    </source>
</evidence>
<dbReference type="AlphaFoldDB" id="A0AAW0I4F7"/>
<reference evidence="11 12" key="1">
    <citation type="journal article" date="2023" name="bioRxiv">
        <title>Conserved and derived expression patterns and positive selection on dental genes reveal complex evolutionary context of ever-growing rodent molars.</title>
        <authorList>
            <person name="Calamari Z.T."/>
            <person name="Song A."/>
            <person name="Cohen E."/>
            <person name="Akter M."/>
            <person name="Roy R.D."/>
            <person name="Hallikas O."/>
            <person name="Christensen M.M."/>
            <person name="Li P."/>
            <person name="Marangoni P."/>
            <person name="Jernvall J."/>
            <person name="Klein O.D."/>
        </authorList>
    </citation>
    <scope>NUCLEOTIDE SEQUENCE [LARGE SCALE GENOMIC DNA]</scope>
    <source>
        <strain evidence="11">V071</strain>
    </source>
</reference>
<dbReference type="GO" id="GO:0016608">
    <property type="term" value="F:growth hormone-releasing hormone activity"/>
    <property type="evidence" value="ECO:0007669"/>
    <property type="project" value="TreeGrafter"/>
</dbReference>
<evidence type="ECO:0000259" key="10">
    <source>
        <dbReference type="PROSITE" id="PS00260"/>
    </source>
</evidence>
<evidence type="ECO:0000256" key="9">
    <source>
        <dbReference type="SAM" id="SignalP"/>
    </source>
</evidence>
<evidence type="ECO:0000256" key="8">
    <source>
        <dbReference type="SAM" id="MobiDB-lite"/>
    </source>
</evidence>
<comment type="caution">
    <text evidence="11">The sequence shown here is derived from an EMBL/GenBank/DDBJ whole genome shotgun (WGS) entry which is preliminary data.</text>
</comment>
<accession>A0AAW0I4F7</accession>
<dbReference type="GO" id="GO:0005615">
    <property type="term" value="C:extracellular space"/>
    <property type="evidence" value="ECO:0007669"/>
    <property type="project" value="TreeGrafter"/>
</dbReference>
<dbReference type="PANTHER" id="PTHR11213">
    <property type="entry name" value="GLUCAGON-FAMILY NEUROPEPTIDE"/>
    <property type="match status" value="1"/>
</dbReference>
<evidence type="ECO:0000256" key="7">
    <source>
        <dbReference type="ARBA" id="ARBA00042164"/>
    </source>
</evidence>
<protein>
    <recommendedName>
        <fullName evidence="5">Somatoliberin</fullName>
    </recommendedName>
    <alternativeName>
        <fullName evidence="7">Growth hormone-releasing factor</fullName>
    </alternativeName>
    <alternativeName>
        <fullName evidence="6">Growth hormone-releasing hormone</fullName>
    </alternativeName>
</protein>
<evidence type="ECO:0000313" key="12">
    <source>
        <dbReference type="Proteomes" id="UP001488838"/>
    </source>
</evidence>
<keyword evidence="9" id="KW-0732">Signal</keyword>
<keyword evidence="12" id="KW-1185">Reference proteome</keyword>
<evidence type="ECO:0000256" key="1">
    <source>
        <dbReference type="ARBA" id="ARBA00004613"/>
    </source>
</evidence>
<feature type="region of interest" description="Disordered" evidence="8">
    <location>
        <begin position="219"/>
        <end position="243"/>
    </location>
</feature>
<dbReference type="GO" id="GO:0031770">
    <property type="term" value="F:growth hormone-releasing hormone receptor binding"/>
    <property type="evidence" value="ECO:0007669"/>
    <property type="project" value="TreeGrafter"/>
</dbReference>
<feature type="signal peptide" evidence="9">
    <location>
        <begin position="1"/>
        <end position="18"/>
    </location>
</feature>
<dbReference type="PANTHER" id="PTHR11213:SF6">
    <property type="entry name" value="SOMATOLIBERIN"/>
    <property type="match status" value="1"/>
</dbReference>
<evidence type="ECO:0000256" key="5">
    <source>
        <dbReference type="ARBA" id="ARBA00040782"/>
    </source>
</evidence>
<dbReference type="GO" id="GO:0043195">
    <property type="term" value="C:terminal bouton"/>
    <property type="evidence" value="ECO:0007669"/>
    <property type="project" value="TreeGrafter"/>
</dbReference>
<name>A0AAW0I4F7_MYOGA</name>
<feature type="region of interest" description="Disordered" evidence="8">
    <location>
        <begin position="111"/>
        <end position="154"/>
    </location>
</feature>
<feature type="domain" description="Glucagon / GIP / secretin / VIP family" evidence="10">
    <location>
        <begin position="31"/>
        <end position="53"/>
    </location>
</feature>
<dbReference type="GO" id="GO:0007189">
    <property type="term" value="P:adenylate cyclase-activating G protein-coupled receptor signaling pathway"/>
    <property type="evidence" value="ECO:0007669"/>
    <property type="project" value="TreeGrafter"/>
</dbReference>
<dbReference type="PROSITE" id="PS00260">
    <property type="entry name" value="GLUCAGON"/>
    <property type="match status" value="1"/>
</dbReference>
<sequence length="280" mass="31062">MPLWVFFVILTLTSGSHCSLPTSLPFRMRRYADAIFTNSYRKVLGQLSARKLLQDIMSRQQGERNQEQGTRVRLGRQVDSMWADHRQVALESLLVALLQKHSPVHCQQEGEALDFSPGKPAARSPTSQYQGYERPPATPQPPHLSQPPAWGRKPAKVWDKGGGLLYIYEKPTGKLPWFSHNLIQQVVKRPQNSAWCGEWWGGMRAENGTVTSMQEMQSTVAESEAAGVTEGSSDGTQPASGKSGMFAQELPVRHSKAYNEIPPCPVISGLLDNTPLEGQI</sequence>
<dbReference type="EMBL" id="JBBHLL010000225">
    <property type="protein sequence ID" value="KAK7809008.1"/>
    <property type="molecule type" value="Genomic_DNA"/>
</dbReference>
<organism evidence="11 12">
    <name type="scientific">Myodes glareolus</name>
    <name type="common">Bank vole</name>
    <name type="synonym">Clethrionomys glareolus</name>
    <dbReference type="NCBI Taxonomy" id="447135"/>
    <lineage>
        <taxon>Eukaryota</taxon>
        <taxon>Metazoa</taxon>
        <taxon>Chordata</taxon>
        <taxon>Craniata</taxon>
        <taxon>Vertebrata</taxon>
        <taxon>Euteleostomi</taxon>
        <taxon>Mammalia</taxon>
        <taxon>Eutheria</taxon>
        <taxon>Euarchontoglires</taxon>
        <taxon>Glires</taxon>
        <taxon>Rodentia</taxon>
        <taxon>Myomorpha</taxon>
        <taxon>Muroidea</taxon>
        <taxon>Cricetidae</taxon>
        <taxon>Arvicolinae</taxon>
        <taxon>Myodes</taxon>
    </lineage>
</organism>
<dbReference type="InterPro" id="IPR000532">
    <property type="entry name" value="Glucagon_GIP_secretin_VIP"/>
</dbReference>
<dbReference type="GO" id="GO:0030252">
    <property type="term" value="P:growth hormone secretion"/>
    <property type="evidence" value="ECO:0007669"/>
    <property type="project" value="TreeGrafter"/>
</dbReference>
<dbReference type="GO" id="GO:0043204">
    <property type="term" value="C:perikaryon"/>
    <property type="evidence" value="ECO:0007669"/>
    <property type="project" value="TreeGrafter"/>
</dbReference>
<comment type="similarity">
    <text evidence="2">Belongs to the glucagon family.</text>
</comment>
<evidence type="ECO:0000256" key="3">
    <source>
        <dbReference type="ARBA" id="ARBA00022525"/>
    </source>
</evidence>
<evidence type="ECO:0000256" key="6">
    <source>
        <dbReference type="ARBA" id="ARBA00041953"/>
    </source>
</evidence>
<proteinExistence type="inferred from homology"/>
<dbReference type="InterPro" id="IPR046963">
    <property type="entry name" value="VIP/GHRH-like"/>
</dbReference>
<evidence type="ECO:0000256" key="2">
    <source>
        <dbReference type="ARBA" id="ARBA00008369"/>
    </source>
</evidence>
<feature type="chain" id="PRO_5044001748" description="Somatoliberin" evidence="9">
    <location>
        <begin position="19"/>
        <end position="280"/>
    </location>
</feature>
<dbReference type="GO" id="GO:0051428">
    <property type="term" value="F:peptide hormone receptor binding"/>
    <property type="evidence" value="ECO:0007669"/>
    <property type="project" value="TreeGrafter"/>
</dbReference>
<comment type="subcellular location">
    <subcellularLocation>
        <location evidence="1">Secreted</location>
    </subcellularLocation>
</comment>
<feature type="compositionally biased region" description="Pro residues" evidence="8">
    <location>
        <begin position="136"/>
        <end position="145"/>
    </location>
</feature>
<dbReference type="Pfam" id="PF00123">
    <property type="entry name" value="Hormone_2"/>
    <property type="match status" value="1"/>
</dbReference>
<gene>
    <name evidence="11" type="ORF">U0070_010155</name>
</gene>
<dbReference type="SMART" id="SM00070">
    <property type="entry name" value="GLUCA"/>
    <property type="match status" value="1"/>
</dbReference>
<keyword evidence="3" id="KW-0964">Secreted</keyword>
<dbReference type="Proteomes" id="UP001488838">
    <property type="component" value="Unassembled WGS sequence"/>
</dbReference>